<dbReference type="InterPro" id="IPR001054">
    <property type="entry name" value="A/G_cyclase"/>
</dbReference>
<evidence type="ECO:0000313" key="2">
    <source>
        <dbReference type="EMBL" id="UVC14295.1"/>
    </source>
</evidence>
<evidence type="ECO:0000259" key="1">
    <source>
        <dbReference type="PROSITE" id="PS50125"/>
    </source>
</evidence>
<dbReference type="PANTHER" id="PTHR43081:SF19">
    <property type="entry name" value="PH-SENSITIVE ADENYLATE CYCLASE RV1264"/>
    <property type="match status" value="1"/>
</dbReference>
<organism evidence="2 3">
    <name type="scientific">Mesorhizobium onobrychidis</name>
    <dbReference type="NCBI Taxonomy" id="2775404"/>
    <lineage>
        <taxon>Bacteria</taxon>
        <taxon>Pseudomonadati</taxon>
        <taxon>Pseudomonadota</taxon>
        <taxon>Alphaproteobacteria</taxon>
        <taxon>Hyphomicrobiales</taxon>
        <taxon>Phyllobacteriaceae</taxon>
        <taxon>Mesorhizobium</taxon>
    </lineage>
</organism>
<dbReference type="Gene3D" id="1.25.40.10">
    <property type="entry name" value="Tetratricopeptide repeat domain"/>
    <property type="match status" value="1"/>
</dbReference>
<dbReference type="Gene3D" id="3.30.70.1230">
    <property type="entry name" value="Nucleotide cyclase"/>
    <property type="match status" value="1"/>
</dbReference>
<dbReference type="Proteomes" id="UP001058098">
    <property type="component" value="Chromosome"/>
</dbReference>
<protein>
    <recommendedName>
        <fullName evidence="1">Guanylate cyclase domain-containing protein</fullName>
    </recommendedName>
</protein>
<keyword evidence="3" id="KW-1185">Reference proteome</keyword>
<evidence type="ECO:0000313" key="3">
    <source>
        <dbReference type="Proteomes" id="UP001058098"/>
    </source>
</evidence>
<gene>
    <name evidence="2" type="ORF">IHQ72_27125</name>
</gene>
<feature type="domain" description="Guanylate cyclase" evidence="1">
    <location>
        <begin position="12"/>
        <end position="127"/>
    </location>
</feature>
<dbReference type="SUPFAM" id="SSF48452">
    <property type="entry name" value="TPR-like"/>
    <property type="match status" value="1"/>
</dbReference>
<dbReference type="RefSeq" id="WP_258118465.1">
    <property type="nucleotide sequence ID" value="NZ_CP062229.1"/>
</dbReference>
<name>A0ABY5QT06_9HYPH</name>
<reference evidence="2" key="1">
    <citation type="submission" date="2020-09" db="EMBL/GenBank/DDBJ databases">
        <title>Rhizobia associated with sainfoin plants.</title>
        <authorList>
            <person name="Asharfi S."/>
            <person name="Kuzmanovic N."/>
            <person name="Bunk B."/>
            <person name="Sproeer C."/>
            <person name="Becker M."/>
            <person name="Thuenen T."/>
        </authorList>
    </citation>
    <scope>NUCLEOTIDE SEQUENCE</scope>
    <source>
        <strain evidence="2">OM4</strain>
    </source>
</reference>
<proteinExistence type="predicted"/>
<sequence length="594" mass="65834">MAEERAQRRLAAILAADVVGYGRLMEQDEAGTLASLRERRKSILVPLVAEHHGRIVKLMGDGVLVEFASAVNAVACAVELQKRMALANEGVAEDRCVVLRVGVNLGDVVVDGGDLFGDGVIIAVRLQSIAEPGDVYLAGSVHEQIGSKLAVAFDDLGPCNIKNIARPIRVLRVKLGSERPSRPAAQQPPHVKPSIAVLPFANLSGDAAQDYFIDGITEDIITELSRFNGLLVIARQSSFAYRGRSIDARQVGRELGVQYLLEGSIRIAGAHVRVTAQLIDTIGGSHLWAERYDRDFGDIFAIQDDISRAIVSMAVLRLQDDRLERVASKPPQSVTAYEWWLRGKRAFSLHTTEGMLEARRLFEKAVEVDPNYARGVAGLAFVHNMATSYMDWGVPFDKPHELALNLARKAAQLDPTDHVAEIILGWCHMFPRKYSEAKWHFDRAHALNPNDADGLIYRSSYLAYTAQCEEAAETLGQAFRLNPSYPDWYLAFGIIVHVLCRRYDRALELGAQASRDVWPEFPGWLAVANAHLGNLDEARSLGTAFLRNVRGIWRGDPGADDKELMRWFFFDNPIQHQADVDRLLTGFRLAGLQV</sequence>
<dbReference type="Pfam" id="PF00211">
    <property type="entry name" value="Guanylate_cyc"/>
    <property type="match status" value="1"/>
</dbReference>
<dbReference type="SUPFAM" id="SSF55073">
    <property type="entry name" value="Nucleotide cyclase"/>
    <property type="match status" value="1"/>
</dbReference>
<dbReference type="InterPro" id="IPR029787">
    <property type="entry name" value="Nucleotide_cyclase"/>
</dbReference>
<dbReference type="InterPro" id="IPR011990">
    <property type="entry name" value="TPR-like_helical_dom_sf"/>
</dbReference>
<accession>A0ABY5QT06</accession>
<dbReference type="Gene3D" id="3.40.50.10610">
    <property type="entry name" value="ABC-type transport auxiliary lipoprotein component"/>
    <property type="match status" value="1"/>
</dbReference>
<dbReference type="EMBL" id="CP062229">
    <property type="protein sequence ID" value="UVC14295.1"/>
    <property type="molecule type" value="Genomic_DNA"/>
</dbReference>
<dbReference type="InterPro" id="IPR050697">
    <property type="entry name" value="Adenylyl/Guanylyl_Cyclase_3/4"/>
</dbReference>
<dbReference type="CDD" id="cd07302">
    <property type="entry name" value="CHD"/>
    <property type="match status" value="1"/>
</dbReference>
<dbReference type="PANTHER" id="PTHR43081">
    <property type="entry name" value="ADENYLATE CYCLASE, TERMINAL-DIFFERENTIATION SPECIFIC-RELATED"/>
    <property type="match status" value="1"/>
</dbReference>
<dbReference type="PROSITE" id="PS50125">
    <property type="entry name" value="GUANYLATE_CYCLASE_2"/>
    <property type="match status" value="1"/>
</dbReference>